<evidence type="ECO:0000313" key="2">
    <source>
        <dbReference type="Proteomes" id="UP000654075"/>
    </source>
</evidence>
<dbReference type="Proteomes" id="UP000654075">
    <property type="component" value="Unassembled WGS sequence"/>
</dbReference>
<gene>
    <name evidence="1" type="ORF">PGLA1383_LOCUS22590</name>
</gene>
<evidence type="ECO:0000313" key="1">
    <source>
        <dbReference type="EMBL" id="CAE8604429.1"/>
    </source>
</evidence>
<comment type="caution">
    <text evidence="1">The sequence shown here is derived from an EMBL/GenBank/DDBJ whole genome shotgun (WGS) entry which is preliminary data.</text>
</comment>
<dbReference type="AlphaFoldDB" id="A0A813EVQ7"/>
<name>A0A813EVQ7_POLGL</name>
<sequence>ACTGSGSLAVAQIREATFAKGEHRLVLLGRNPMRDPALNRWTLESFSGVTLEEAREGRFEDVRQRGRADGFALEQNLQVTLRQHITLPLGASGRLCGVLGRPRNPCGAGLLIVLRSESGLAFHSIRPLHVLRSQLWAGDPGLAHSPRVPAEQ</sequence>
<feature type="non-terminal residue" evidence="1">
    <location>
        <position position="1"/>
    </location>
</feature>
<keyword evidence="2" id="KW-1185">Reference proteome</keyword>
<dbReference type="EMBL" id="CAJNNV010016432">
    <property type="protein sequence ID" value="CAE8604429.1"/>
    <property type="molecule type" value="Genomic_DNA"/>
</dbReference>
<protein>
    <submittedName>
        <fullName evidence="1">Uncharacterized protein</fullName>
    </submittedName>
</protein>
<reference evidence="1" key="1">
    <citation type="submission" date="2021-02" db="EMBL/GenBank/DDBJ databases">
        <authorList>
            <person name="Dougan E. K."/>
            <person name="Rhodes N."/>
            <person name="Thang M."/>
            <person name="Chan C."/>
        </authorList>
    </citation>
    <scope>NUCLEOTIDE SEQUENCE</scope>
</reference>
<accession>A0A813EVQ7</accession>
<organism evidence="1 2">
    <name type="scientific">Polarella glacialis</name>
    <name type="common">Dinoflagellate</name>
    <dbReference type="NCBI Taxonomy" id="89957"/>
    <lineage>
        <taxon>Eukaryota</taxon>
        <taxon>Sar</taxon>
        <taxon>Alveolata</taxon>
        <taxon>Dinophyceae</taxon>
        <taxon>Suessiales</taxon>
        <taxon>Suessiaceae</taxon>
        <taxon>Polarella</taxon>
    </lineage>
</organism>
<feature type="non-terminal residue" evidence="1">
    <location>
        <position position="152"/>
    </location>
</feature>
<proteinExistence type="predicted"/>